<dbReference type="GO" id="GO:0043683">
    <property type="term" value="P:type IV pilus assembly"/>
    <property type="evidence" value="ECO:0007669"/>
    <property type="project" value="InterPro"/>
</dbReference>
<evidence type="ECO:0000313" key="2">
    <source>
        <dbReference type="EMBL" id="XBX75799.1"/>
    </source>
</evidence>
<gene>
    <name evidence="2" type="primary">gspM</name>
    <name evidence="2" type="ORF">PRVXT_000955</name>
</gene>
<feature type="coiled-coil region" evidence="1">
    <location>
        <begin position="33"/>
        <end position="60"/>
    </location>
</feature>
<dbReference type="Gene3D" id="3.30.70.60">
    <property type="match status" value="1"/>
</dbReference>
<accession>A0AAU7VNZ5</accession>
<reference evidence="2" key="1">
    <citation type="journal article" date="2013" name="Extremophiles">
        <title>Proteinivorax tanatarense gen. nov., sp. nov., an anaerobic, haloalkaliphilic, proteolytic bacterium isolated from a decaying algal bloom, and proposal of Proteinivoraceae fam. nov.</title>
        <authorList>
            <person name="Kevbrin V."/>
            <person name="Boltyanskaya Y."/>
            <person name="Zhilina T."/>
            <person name="Kolganova T."/>
            <person name="Lavrentjeva E."/>
            <person name="Kuznetsov B."/>
        </authorList>
    </citation>
    <scope>NUCLEOTIDE SEQUENCE</scope>
    <source>
        <strain evidence="2">Z-910T</strain>
    </source>
</reference>
<dbReference type="RefSeq" id="WP_350344536.1">
    <property type="nucleotide sequence ID" value="NZ_CP158367.1"/>
</dbReference>
<sequence>MNKFLSNMTEREKTMLIILALLIALYGFYSFVIESQIVRLNEIEDKIVDTEQQIQEIDIYLQTHETWKKRYDPETIEKLNNSIPPTLQKPQIIVWLEENVDDTSLSFNIDQDELASLQVQVSFTGTYQQVKQFLNELYENQRFVDVSNLNVRQHEEAWRVEMMLTYYGQNHYPNKNSGDN</sequence>
<reference evidence="2" key="2">
    <citation type="submission" date="2024-06" db="EMBL/GenBank/DDBJ databases">
        <authorList>
            <person name="Petrova K.O."/>
            <person name="Toshchakov S.V."/>
            <person name="Boltjanskaja Y.V."/>
            <person name="Kevbrin V."/>
        </authorList>
    </citation>
    <scope>NUCLEOTIDE SEQUENCE</scope>
    <source>
        <strain evidence="2">Z-910T</strain>
    </source>
</reference>
<name>A0AAU7VNZ5_9FIRM</name>
<proteinExistence type="predicted"/>
<dbReference type="AlphaFoldDB" id="A0AAU7VNZ5"/>
<dbReference type="GO" id="GO:0043107">
    <property type="term" value="P:type IV pilus-dependent motility"/>
    <property type="evidence" value="ECO:0007669"/>
    <property type="project" value="InterPro"/>
</dbReference>
<evidence type="ECO:0000256" key="1">
    <source>
        <dbReference type="SAM" id="Coils"/>
    </source>
</evidence>
<dbReference type="InterPro" id="IPR014717">
    <property type="entry name" value="Transl_elong_EF1B/ribsomal_bS6"/>
</dbReference>
<organism evidence="2">
    <name type="scientific">Proteinivorax tanatarense</name>
    <dbReference type="NCBI Taxonomy" id="1260629"/>
    <lineage>
        <taxon>Bacteria</taxon>
        <taxon>Bacillati</taxon>
        <taxon>Bacillota</taxon>
        <taxon>Clostridia</taxon>
        <taxon>Eubacteriales</taxon>
        <taxon>Proteinivoracaceae</taxon>
        <taxon>Proteinivorax</taxon>
    </lineage>
</organism>
<protein>
    <submittedName>
        <fullName evidence="2">Type II secretion system protein GspM</fullName>
    </submittedName>
</protein>
<dbReference type="EMBL" id="CP158367">
    <property type="protein sequence ID" value="XBX75799.1"/>
    <property type="molecule type" value="Genomic_DNA"/>
</dbReference>
<dbReference type="Pfam" id="PF04612">
    <property type="entry name" value="T2SSM"/>
    <property type="match status" value="1"/>
</dbReference>
<dbReference type="InterPro" id="IPR007690">
    <property type="entry name" value="T2SS_GspM"/>
</dbReference>
<keyword evidence="1" id="KW-0175">Coiled coil</keyword>